<evidence type="ECO:0000259" key="4">
    <source>
        <dbReference type="PROSITE" id="PS01124"/>
    </source>
</evidence>
<gene>
    <name evidence="5" type="ORF">F971_00363</name>
</gene>
<dbReference type="Pfam" id="PF12625">
    <property type="entry name" value="Arabinose_bd"/>
    <property type="match status" value="1"/>
</dbReference>
<dbReference type="Gene3D" id="1.10.10.60">
    <property type="entry name" value="Homeodomain-like"/>
    <property type="match status" value="1"/>
</dbReference>
<evidence type="ECO:0000313" key="5">
    <source>
        <dbReference type="EMBL" id="ENU94105.1"/>
    </source>
</evidence>
<name>N8V3E0_9GAMM</name>
<evidence type="ECO:0000313" key="6">
    <source>
        <dbReference type="Proteomes" id="UP000013049"/>
    </source>
</evidence>
<dbReference type="GO" id="GO:0005829">
    <property type="term" value="C:cytosol"/>
    <property type="evidence" value="ECO:0007669"/>
    <property type="project" value="TreeGrafter"/>
</dbReference>
<accession>N8V3E0</accession>
<evidence type="ECO:0000256" key="2">
    <source>
        <dbReference type="ARBA" id="ARBA00023125"/>
    </source>
</evidence>
<dbReference type="SMART" id="SM00342">
    <property type="entry name" value="HTH_ARAC"/>
    <property type="match status" value="1"/>
</dbReference>
<dbReference type="AlphaFoldDB" id="N8V3E0"/>
<dbReference type="eggNOG" id="COG2207">
    <property type="taxonomic scope" value="Bacteria"/>
</dbReference>
<organism evidence="5 6">
    <name type="scientific">Acinetobacter vivianii</name>
    <dbReference type="NCBI Taxonomy" id="1776742"/>
    <lineage>
        <taxon>Bacteria</taxon>
        <taxon>Pseudomonadati</taxon>
        <taxon>Pseudomonadota</taxon>
        <taxon>Gammaproteobacteria</taxon>
        <taxon>Moraxellales</taxon>
        <taxon>Moraxellaceae</taxon>
        <taxon>Acinetobacter</taxon>
    </lineage>
</organism>
<dbReference type="PANTHER" id="PTHR47894">
    <property type="entry name" value="HTH-TYPE TRANSCRIPTIONAL REGULATOR GADX"/>
    <property type="match status" value="1"/>
</dbReference>
<dbReference type="RefSeq" id="WP_004774506.1">
    <property type="nucleotide sequence ID" value="NZ_JADWOE010000010.1"/>
</dbReference>
<protein>
    <recommendedName>
        <fullName evidence="4">HTH araC/xylS-type domain-containing protein</fullName>
    </recommendedName>
</protein>
<keyword evidence="2" id="KW-0238">DNA-binding</keyword>
<evidence type="ECO:0000256" key="3">
    <source>
        <dbReference type="ARBA" id="ARBA00023163"/>
    </source>
</evidence>
<dbReference type="InterPro" id="IPR032687">
    <property type="entry name" value="AraC-type_N"/>
</dbReference>
<comment type="caution">
    <text evidence="5">The sequence shown here is derived from an EMBL/GenBank/DDBJ whole genome shotgun (WGS) entry which is preliminary data.</text>
</comment>
<dbReference type="Pfam" id="PF12833">
    <property type="entry name" value="HTH_18"/>
    <property type="match status" value="1"/>
</dbReference>
<sequence>MKKQLLNVHNDYLKILVDTASRFGIPKGEIIRYCQIPLSLLTDVNQNERMSFNQWIDIVIRLLELLPEKGLGYQLGFNCKLTTHGALGFALLTNNTIGKVLVDLQKYYNMRLHKMDLSILNKNNKIIIRLNPLYQLPNHLNESKKNIVNKFFIESALIDIVNNLQLITNYNLTGININVTWDQADYHQFYEKRLPIIHFNEEYNQISFDTKCLDLPLTFSSPSAYMIAMELVNKEYLFYQDQDNKIILKVNQQLKFIPGFGFPSLTDVATKLKISERTLKRELSSANTTFSSLLQSKKFELAKKLINSNRNIQEISDLLGYSHISAFSRAFIGWTGKKPSDYIREQRVSFKDYYLKQSKKIS</sequence>
<dbReference type="SUPFAM" id="SSF46689">
    <property type="entry name" value="Homeodomain-like"/>
    <property type="match status" value="1"/>
</dbReference>
<dbReference type="Proteomes" id="UP000013049">
    <property type="component" value="Unassembled WGS sequence"/>
</dbReference>
<keyword evidence="3" id="KW-0804">Transcription</keyword>
<dbReference type="PANTHER" id="PTHR47894:SF1">
    <property type="entry name" value="HTH-TYPE TRANSCRIPTIONAL REGULATOR VQSM"/>
    <property type="match status" value="1"/>
</dbReference>
<keyword evidence="1" id="KW-0805">Transcription regulation</keyword>
<feature type="domain" description="HTH araC/xylS-type" evidence="4">
    <location>
        <begin position="244"/>
        <end position="345"/>
    </location>
</feature>
<evidence type="ECO:0000256" key="1">
    <source>
        <dbReference type="ARBA" id="ARBA00023015"/>
    </source>
</evidence>
<dbReference type="InterPro" id="IPR018060">
    <property type="entry name" value="HTH_AraC"/>
</dbReference>
<dbReference type="EMBL" id="APPC01000002">
    <property type="protein sequence ID" value="ENU94105.1"/>
    <property type="molecule type" value="Genomic_DNA"/>
</dbReference>
<dbReference type="GO" id="GO:0003700">
    <property type="term" value="F:DNA-binding transcription factor activity"/>
    <property type="evidence" value="ECO:0007669"/>
    <property type="project" value="InterPro"/>
</dbReference>
<dbReference type="InterPro" id="IPR009057">
    <property type="entry name" value="Homeodomain-like_sf"/>
</dbReference>
<dbReference type="HOGENOM" id="CLU_047522_3_0_6"/>
<dbReference type="PROSITE" id="PS01124">
    <property type="entry name" value="HTH_ARAC_FAMILY_2"/>
    <property type="match status" value="1"/>
</dbReference>
<dbReference type="PATRIC" id="fig|1217712.3.peg.350"/>
<dbReference type="GO" id="GO:0000976">
    <property type="term" value="F:transcription cis-regulatory region binding"/>
    <property type="evidence" value="ECO:0007669"/>
    <property type="project" value="TreeGrafter"/>
</dbReference>
<reference evidence="5 6" key="1">
    <citation type="submission" date="2013-02" db="EMBL/GenBank/DDBJ databases">
        <title>The Genome Sequence of Acinetobacter sp. NIPH 758.</title>
        <authorList>
            <consortium name="The Broad Institute Genome Sequencing Platform"/>
            <consortium name="The Broad Institute Genome Sequencing Center for Infectious Disease"/>
            <person name="Cerqueira G."/>
            <person name="Feldgarden M."/>
            <person name="Courvalin P."/>
            <person name="Perichon B."/>
            <person name="Grillot-Courvalin C."/>
            <person name="Clermont D."/>
            <person name="Rocha E."/>
            <person name="Yoon E.-J."/>
            <person name="Nemec A."/>
            <person name="Walker B."/>
            <person name="Young S.K."/>
            <person name="Zeng Q."/>
            <person name="Gargeya S."/>
            <person name="Fitzgerald M."/>
            <person name="Haas B."/>
            <person name="Abouelleil A."/>
            <person name="Alvarado L."/>
            <person name="Arachchi H.M."/>
            <person name="Berlin A.M."/>
            <person name="Chapman S.B."/>
            <person name="Dewar J."/>
            <person name="Goldberg J."/>
            <person name="Griggs A."/>
            <person name="Gujja S."/>
            <person name="Hansen M."/>
            <person name="Howarth C."/>
            <person name="Imamovic A."/>
            <person name="Larimer J."/>
            <person name="McCowan C."/>
            <person name="Murphy C."/>
            <person name="Neiman D."/>
            <person name="Pearson M."/>
            <person name="Priest M."/>
            <person name="Roberts A."/>
            <person name="Saif S."/>
            <person name="Shea T."/>
            <person name="Sisk P."/>
            <person name="Sykes S."/>
            <person name="Wortman J."/>
            <person name="Nusbaum C."/>
            <person name="Birren B."/>
        </authorList>
    </citation>
    <scope>NUCLEOTIDE SEQUENCE [LARGE SCALE GENOMIC DNA]</scope>
    <source>
        <strain evidence="5 6">NIPH 758</strain>
    </source>
</reference>
<proteinExistence type="predicted"/>